<dbReference type="Pfam" id="PF00060">
    <property type="entry name" value="Lig_chan"/>
    <property type="match status" value="2"/>
</dbReference>
<dbReference type="FunFam" id="3.40.190.10:FF:000054">
    <property type="entry name" value="Glutamate receptor"/>
    <property type="match status" value="2"/>
</dbReference>
<dbReference type="Proteomes" id="UP000834106">
    <property type="component" value="Chromosome 14"/>
</dbReference>
<evidence type="ECO:0000256" key="8">
    <source>
        <dbReference type="ARBA" id="ARBA00023136"/>
    </source>
</evidence>
<reference evidence="16" key="1">
    <citation type="submission" date="2023-05" db="EMBL/GenBank/DDBJ databases">
        <authorList>
            <person name="Huff M."/>
        </authorList>
    </citation>
    <scope>NUCLEOTIDE SEQUENCE</scope>
</reference>
<feature type="transmembrane region" description="Helical" evidence="13">
    <location>
        <begin position="557"/>
        <end position="575"/>
    </location>
</feature>
<evidence type="ECO:0000256" key="13">
    <source>
        <dbReference type="SAM" id="Phobius"/>
    </source>
</evidence>
<dbReference type="SUPFAM" id="SSF53822">
    <property type="entry name" value="Periplasmic binding protein-like I"/>
    <property type="match status" value="2"/>
</dbReference>
<gene>
    <name evidence="16" type="ORF">FPE_LOCUS23999</name>
</gene>
<evidence type="ECO:0000313" key="16">
    <source>
        <dbReference type="EMBL" id="CAI9776569.1"/>
    </source>
</evidence>
<keyword evidence="9" id="KW-0675">Receptor</keyword>
<keyword evidence="12" id="KW-0407">Ion channel</keyword>
<dbReference type="InterPro" id="IPR001320">
    <property type="entry name" value="Iontro_rcpt_C"/>
</dbReference>
<dbReference type="Gene3D" id="3.40.50.2300">
    <property type="match status" value="4"/>
</dbReference>
<protein>
    <recommendedName>
        <fullName evidence="15">Ionotropic glutamate receptor C-terminal domain-containing protein</fullName>
    </recommendedName>
</protein>
<dbReference type="InterPro" id="IPR019594">
    <property type="entry name" value="Glu/Gly-bd"/>
</dbReference>
<keyword evidence="10" id="KW-0325">Glycoprotein</keyword>
<evidence type="ECO:0000259" key="15">
    <source>
        <dbReference type="SMART" id="SM00079"/>
    </source>
</evidence>
<name>A0AAD1ZW56_9LAMI</name>
<keyword evidence="6 13" id="KW-1133">Transmembrane helix</keyword>
<evidence type="ECO:0000256" key="1">
    <source>
        <dbReference type="ARBA" id="ARBA00004141"/>
    </source>
</evidence>
<dbReference type="PANTHER" id="PTHR18966">
    <property type="entry name" value="IONOTROPIC GLUTAMATE RECEPTOR"/>
    <property type="match status" value="1"/>
</dbReference>
<evidence type="ECO:0000256" key="14">
    <source>
        <dbReference type="SAM" id="SignalP"/>
    </source>
</evidence>
<dbReference type="InterPro" id="IPR028082">
    <property type="entry name" value="Peripla_BP_I"/>
</dbReference>
<keyword evidence="8 13" id="KW-0472">Membrane</keyword>
<accession>A0AAD1ZW56</accession>
<evidence type="ECO:0000256" key="3">
    <source>
        <dbReference type="ARBA" id="ARBA00022448"/>
    </source>
</evidence>
<feature type="chain" id="PRO_5042013369" description="Ionotropic glutamate receptor C-terminal domain-containing protein" evidence="14">
    <location>
        <begin position="20"/>
        <end position="1694"/>
    </location>
</feature>
<keyword evidence="3" id="KW-0813">Transport</keyword>
<evidence type="ECO:0000256" key="6">
    <source>
        <dbReference type="ARBA" id="ARBA00022989"/>
    </source>
</evidence>
<dbReference type="Gene3D" id="1.10.287.70">
    <property type="match status" value="2"/>
</dbReference>
<evidence type="ECO:0000313" key="17">
    <source>
        <dbReference type="Proteomes" id="UP000834106"/>
    </source>
</evidence>
<comment type="subcellular location">
    <subcellularLocation>
        <location evidence="1">Membrane</location>
        <topology evidence="1">Multi-pass membrane protein</topology>
    </subcellularLocation>
</comment>
<dbReference type="EMBL" id="OU503049">
    <property type="protein sequence ID" value="CAI9776569.1"/>
    <property type="molecule type" value="Genomic_DNA"/>
</dbReference>
<keyword evidence="4 13" id="KW-0812">Transmembrane</keyword>
<dbReference type="InterPro" id="IPR001828">
    <property type="entry name" value="ANF_lig-bd_rcpt"/>
</dbReference>
<feature type="domain" description="Ionotropic glutamate receptor C-terminal" evidence="15">
    <location>
        <begin position="1264"/>
        <end position="1598"/>
    </location>
</feature>
<organism evidence="16 17">
    <name type="scientific">Fraxinus pennsylvanica</name>
    <dbReference type="NCBI Taxonomy" id="56036"/>
    <lineage>
        <taxon>Eukaryota</taxon>
        <taxon>Viridiplantae</taxon>
        <taxon>Streptophyta</taxon>
        <taxon>Embryophyta</taxon>
        <taxon>Tracheophyta</taxon>
        <taxon>Spermatophyta</taxon>
        <taxon>Magnoliopsida</taxon>
        <taxon>eudicotyledons</taxon>
        <taxon>Gunneridae</taxon>
        <taxon>Pentapetalae</taxon>
        <taxon>asterids</taxon>
        <taxon>lamiids</taxon>
        <taxon>Lamiales</taxon>
        <taxon>Oleaceae</taxon>
        <taxon>Oleeae</taxon>
        <taxon>Fraxinus</taxon>
    </lineage>
</organism>
<evidence type="ECO:0000256" key="2">
    <source>
        <dbReference type="ARBA" id="ARBA00008685"/>
    </source>
</evidence>
<sequence length="1694" mass="191327">MKMKIQGFILFLLFCQFRSQPYPDKLKSSKQIFDKSKDSNQETNTIKIGIILDTKSWVGKVVHSCITIAISDFYMLNEQYKTRIALETRDSRGEPSDFIASAFDLLENAEVHAIMVPEMSSEESFLATLCDKANVPLLSFSSVSSSNEHPYLLQVAQDETSQFKGVAAFLGTFKWRTVVLIYEDSADARQILSHVRDTFRDNDVDAVNDIAITLRATDEEIIKKLHNLRTTRISIIIVHTSVSLASQIFKNAKMLEMMSEDYAWIMTSKTMNLLDLQNSAVESMAGVVGFRPYIPASSKLQNFTLRWRREFQHSEIDMESRGLNVFGIWAYDAIWALAEATERAGIKFFLNRGRGLGGEFQLINAKLVHETYEIVNVIGKGGRRVGFWTPTRGFAKEIYQFTDSCSSDGLKTIIWPGFSTTAPKGWLLQMSGRRLRIGITANSRFHQLVGLSYDQQTNKTKFHGFCVDVFNAAIQRLQYKILYEFIPFYRHNGSYSDLVYHVYLQTFDAAVGDITITSNRSQYVDFTLPYTELGAGVVARLGNNDPWFFLKPLSVDLWIMSAGLFILTGFIVWLIEHPINVEFQGSPAWQIGTIFWFAASTLVHAHREKLQSNLSRFVVGIWLFVVLILTSCYTANLSSLLTVHQIRLTKNDYIGQDSFIKGLHVMNNPNVKDYRLRPHSSPEEYYEALRKGSKNGGVGAIIDEIPYIKLFLAKYPHEFAMIDSRETTNGFAFVFPKGSPLVHDMSRAIAGLREEGKILELEKKWFRSQLSPLSDTEPPRTNTLGIYSFSGLFLHQNVGGRKTDIHLLNKCHIISLHRVDVTDFISSSDQNSINNVDEIKVGVIVDKGSWVGKTIHGCISMAISDFYELNSHYRTRIVLHARDSQAKPVRALSAAVDLVENIGVQAIFGLETSLEEKFLAILLEKAKLPIFSFSPSISSSTRHPYIVKIRSDETVNLEGIASILRSFEWKDAILIYEDTNDERKATPHLGESFEGKNISIPYRSVISSFSRDDQILKELQKLMTLKTKIYIVHMSLPLASRLLMHAKRLGMMKKEYAWIVTDKTMNSVHLMDSEVVESLQGTLGFKPNIAASSKLRNITSRWMREYDATDPNVVLRELPVVGIWAYDTVQAVAEAFERLSIETSNVNDQFLGLKSVEWTNFLHSHGGALLLHELSHVRFEGLSGEFQLVDGNVYPKEYSLVNIQGSEEKMVGLWRTTDGIFEEVYSSSCWINHSTDSNTMIWPEGCKTTSRGRLLQTMSPKMLRIGVPVKISFKQLVDVRYDSQTNSTTISGYCIDVFKAAIDALNYRTPYEFVPLVNGSYNDYVHQVYLQNIDGLVGDVTITTNRSLYVDFTAPFTDLGVGTIAPLNNEDMWNFLKPLDTKLWLVSGAFFFLTGFAVWAIERSNNNEEFSEGSVVYQIGTIFWFGFSTLVFAHREKLTSNLSRGIVLVWVFAVLILTSSYTATLSSLLTVQQIQLGSAGEFLGTQGDSIVSGVIANNLNFQDERLKLYLSPETYAEALSRGRKNGGVDAIIDEIPYIKIVLSKYSKDYAMIASASTTGGFGFVFPRGSPLVPDISKAIIKLREEGKLVMMERAWFKSQSSFLPDGAVTITNILNFNQFRGLFLVSGICFAIALVIYLTQLSLERFQVKNFFIRLVNRENLAFVLRFTRYNKRITIDATKERAIATMALELAYA</sequence>
<feature type="transmembrane region" description="Helical" evidence="13">
    <location>
        <begin position="1619"/>
        <end position="1639"/>
    </location>
</feature>
<dbReference type="CDD" id="cd13686">
    <property type="entry name" value="GluR_Plant"/>
    <property type="match status" value="2"/>
</dbReference>
<evidence type="ECO:0000256" key="5">
    <source>
        <dbReference type="ARBA" id="ARBA00022729"/>
    </source>
</evidence>
<keyword evidence="17" id="KW-1185">Reference proteome</keyword>
<dbReference type="SUPFAM" id="SSF53850">
    <property type="entry name" value="Periplasmic binding protein-like II"/>
    <property type="match status" value="2"/>
</dbReference>
<evidence type="ECO:0000256" key="9">
    <source>
        <dbReference type="ARBA" id="ARBA00023170"/>
    </source>
</evidence>
<keyword evidence="11" id="KW-1071">Ligand-gated ion channel</keyword>
<dbReference type="GO" id="GO:0016020">
    <property type="term" value="C:membrane"/>
    <property type="evidence" value="ECO:0007669"/>
    <property type="project" value="UniProtKB-SubCell"/>
</dbReference>
<keyword evidence="5 14" id="KW-0732">Signal</keyword>
<dbReference type="Pfam" id="PF01094">
    <property type="entry name" value="ANF_receptor"/>
    <property type="match status" value="2"/>
</dbReference>
<feature type="signal peptide" evidence="14">
    <location>
        <begin position="1"/>
        <end position="19"/>
    </location>
</feature>
<dbReference type="Gene3D" id="3.40.190.10">
    <property type="entry name" value="Periplasmic binding protein-like II"/>
    <property type="match status" value="5"/>
</dbReference>
<dbReference type="SMART" id="SM00079">
    <property type="entry name" value="PBPe"/>
    <property type="match status" value="2"/>
</dbReference>
<dbReference type="Pfam" id="PF10613">
    <property type="entry name" value="Lig_chan-Glu_bd"/>
    <property type="match status" value="1"/>
</dbReference>
<dbReference type="GO" id="GO:0015276">
    <property type="term" value="F:ligand-gated monoatomic ion channel activity"/>
    <property type="evidence" value="ECO:0007669"/>
    <property type="project" value="InterPro"/>
</dbReference>
<evidence type="ECO:0000256" key="12">
    <source>
        <dbReference type="ARBA" id="ARBA00023303"/>
    </source>
</evidence>
<feature type="transmembrane region" description="Helical" evidence="13">
    <location>
        <begin position="617"/>
        <end position="641"/>
    </location>
</feature>
<comment type="similarity">
    <text evidence="2">Belongs to the glutamate-gated ion channel (TC 1.A.10.1) family.</text>
</comment>
<evidence type="ECO:0000256" key="4">
    <source>
        <dbReference type="ARBA" id="ARBA00022692"/>
    </source>
</evidence>
<feature type="transmembrane region" description="Helical" evidence="13">
    <location>
        <begin position="1413"/>
        <end position="1433"/>
    </location>
</feature>
<keyword evidence="7" id="KW-0406">Ion transport</keyword>
<dbReference type="FunFam" id="1.10.287.70:FF:000037">
    <property type="entry name" value="Glutamate receptor"/>
    <property type="match status" value="1"/>
</dbReference>
<evidence type="ECO:0000256" key="10">
    <source>
        <dbReference type="ARBA" id="ARBA00023180"/>
    </source>
</evidence>
<feature type="domain" description="Ionotropic glutamate receptor C-terminal" evidence="15">
    <location>
        <begin position="436"/>
        <end position="768"/>
    </location>
</feature>
<proteinExistence type="inferred from homology"/>
<feature type="transmembrane region" description="Helical" evidence="13">
    <location>
        <begin position="1445"/>
        <end position="1463"/>
    </location>
</feature>
<evidence type="ECO:0000256" key="7">
    <source>
        <dbReference type="ARBA" id="ARBA00023065"/>
    </source>
</evidence>
<evidence type="ECO:0000256" key="11">
    <source>
        <dbReference type="ARBA" id="ARBA00023286"/>
    </source>
</evidence>
<dbReference type="InterPro" id="IPR015683">
    <property type="entry name" value="Ionotropic_Glu_rcpt"/>
</dbReference>
<feature type="transmembrane region" description="Helical" evidence="13">
    <location>
        <begin position="1383"/>
        <end position="1401"/>
    </location>
</feature>